<dbReference type="GO" id="GO:0005886">
    <property type="term" value="C:plasma membrane"/>
    <property type="evidence" value="ECO:0007669"/>
    <property type="project" value="UniProtKB-SubCell"/>
</dbReference>
<keyword evidence="4 7" id="KW-0812">Transmembrane</keyword>
<organism evidence="9 10">
    <name type="scientific">Halomonas saccharevitans</name>
    <dbReference type="NCBI Taxonomy" id="416872"/>
    <lineage>
        <taxon>Bacteria</taxon>
        <taxon>Pseudomonadati</taxon>
        <taxon>Pseudomonadota</taxon>
        <taxon>Gammaproteobacteria</taxon>
        <taxon>Oceanospirillales</taxon>
        <taxon>Halomonadaceae</taxon>
        <taxon>Halomonas</taxon>
    </lineage>
</organism>
<evidence type="ECO:0000256" key="5">
    <source>
        <dbReference type="ARBA" id="ARBA00022989"/>
    </source>
</evidence>
<feature type="transmembrane region" description="Helical" evidence="7">
    <location>
        <begin position="307"/>
        <end position="329"/>
    </location>
</feature>
<name>A0A1I6Z324_9GAMM</name>
<evidence type="ECO:0000256" key="7">
    <source>
        <dbReference type="SAM" id="Phobius"/>
    </source>
</evidence>
<keyword evidence="5 7" id="KW-1133">Transmembrane helix</keyword>
<keyword evidence="2" id="KW-0813">Transport</keyword>
<gene>
    <name evidence="9" type="ORF">SAMN04487956_10880</name>
</gene>
<feature type="transmembrane region" description="Helical" evidence="7">
    <location>
        <begin position="216"/>
        <end position="245"/>
    </location>
</feature>
<dbReference type="GO" id="GO:0022857">
    <property type="term" value="F:transmembrane transporter activity"/>
    <property type="evidence" value="ECO:0007669"/>
    <property type="project" value="InterPro"/>
</dbReference>
<keyword evidence="3" id="KW-1003">Cell membrane</keyword>
<evidence type="ECO:0000256" key="1">
    <source>
        <dbReference type="ARBA" id="ARBA00004651"/>
    </source>
</evidence>
<keyword evidence="6 7" id="KW-0472">Membrane</keyword>
<dbReference type="RefSeq" id="WP_089848099.1">
    <property type="nucleotide sequence ID" value="NZ_FPAQ01000008.1"/>
</dbReference>
<feature type="transmembrane region" description="Helical" evidence="7">
    <location>
        <begin position="105"/>
        <end position="127"/>
    </location>
</feature>
<feature type="transmembrane region" description="Helical" evidence="7">
    <location>
        <begin position="167"/>
        <end position="188"/>
    </location>
</feature>
<feature type="domain" description="Major facilitator superfamily (MFS) profile" evidence="8">
    <location>
        <begin position="15"/>
        <end position="402"/>
    </location>
</feature>
<dbReference type="EMBL" id="FPAQ01000008">
    <property type="protein sequence ID" value="SFT56821.1"/>
    <property type="molecule type" value="Genomic_DNA"/>
</dbReference>
<dbReference type="OrthoDB" id="9810492at2"/>
<proteinExistence type="predicted"/>
<feature type="transmembrane region" description="Helical" evidence="7">
    <location>
        <begin position="139"/>
        <end position="161"/>
    </location>
</feature>
<evidence type="ECO:0000256" key="4">
    <source>
        <dbReference type="ARBA" id="ARBA00022692"/>
    </source>
</evidence>
<evidence type="ECO:0000313" key="10">
    <source>
        <dbReference type="Proteomes" id="UP000199594"/>
    </source>
</evidence>
<dbReference type="PANTHER" id="PTHR23517">
    <property type="entry name" value="RESISTANCE PROTEIN MDTM, PUTATIVE-RELATED-RELATED"/>
    <property type="match status" value="1"/>
</dbReference>
<protein>
    <submittedName>
        <fullName evidence="9">Predicted arabinose efflux permease, MFS family</fullName>
    </submittedName>
</protein>
<evidence type="ECO:0000256" key="2">
    <source>
        <dbReference type="ARBA" id="ARBA00022448"/>
    </source>
</evidence>
<comment type="subcellular location">
    <subcellularLocation>
        <location evidence="1">Cell membrane</location>
        <topology evidence="1">Multi-pass membrane protein</topology>
    </subcellularLocation>
</comment>
<dbReference type="InterPro" id="IPR005829">
    <property type="entry name" value="Sugar_transporter_CS"/>
</dbReference>
<dbReference type="Proteomes" id="UP000199594">
    <property type="component" value="Unassembled WGS sequence"/>
</dbReference>
<dbReference type="PROSITE" id="PS00216">
    <property type="entry name" value="SUGAR_TRANSPORT_1"/>
    <property type="match status" value="1"/>
</dbReference>
<reference evidence="9 10" key="1">
    <citation type="submission" date="2016-10" db="EMBL/GenBank/DDBJ databases">
        <authorList>
            <person name="de Groot N.N."/>
        </authorList>
    </citation>
    <scope>NUCLEOTIDE SEQUENCE [LARGE SCALE GENOMIC DNA]</scope>
    <source>
        <strain evidence="9 10">CGMCC 1.6493</strain>
    </source>
</reference>
<dbReference type="InterPro" id="IPR011701">
    <property type="entry name" value="MFS"/>
</dbReference>
<feature type="transmembrane region" description="Helical" evidence="7">
    <location>
        <begin position="370"/>
        <end position="394"/>
    </location>
</feature>
<feature type="transmembrane region" description="Helical" evidence="7">
    <location>
        <begin position="341"/>
        <end position="364"/>
    </location>
</feature>
<dbReference type="InterPro" id="IPR020846">
    <property type="entry name" value="MFS_dom"/>
</dbReference>
<dbReference type="Pfam" id="PF07690">
    <property type="entry name" value="MFS_1"/>
    <property type="match status" value="1"/>
</dbReference>
<evidence type="ECO:0000313" key="9">
    <source>
        <dbReference type="EMBL" id="SFT56821.1"/>
    </source>
</evidence>
<dbReference type="InterPro" id="IPR036259">
    <property type="entry name" value="MFS_trans_sf"/>
</dbReference>
<evidence type="ECO:0000256" key="3">
    <source>
        <dbReference type="ARBA" id="ARBA00022475"/>
    </source>
</evidence>
<dbReference type="InterPro" id="IPR050171">
    <property type="entry name" value="MFS_Transporters"/>
</dbReference>
<dbReference type="PROSITE" id="PS50850">
    <property type="entry name" value="MFS"/>
    <property type="match status" value="1"/>
</dbReference>
<feature type="transmembrane region" description="Helical" evidence="7">
    <location>
        <begin position="81"/>
        <end position="99"/>
    </location>
</feature>
<dbReference type="Gene3D" id="1.20.1250.20">
    <property type="entry name" value="MFS general substrate transporter like domains"/>
    <property type="match status" value="1"/>
</dbReference>
<feature type="transmembrane region" description="Helical" evidence="7">
    <location>
        <begin position="283"/>
        <end position="301"/>
    </location>
</feature>
<dbReference type="SUPFAM" id="SSF103473">
    <property type="entry name" value="MFS general substrate transporter"/>
    <property type="match status" value="1"/>
</dbReference>
<accession>A0A1I6Z324</accession>
<evidence type="ECO:0000259" key="8">
    <source>
        <dbReference type="PROSITE" id="PS50850"/>
    </source>
</evidence>
<dbReference type="AlphaFoldDB" id="A0A1I6Z324"/>
<sequence length="407" mass="42074">MTTAYERRTPESALPFFGVALAFLITMLGTTLPTPLYPVYQTRFDFSALTITVIFAVYALGVMGALVATGRWSDQLGRRPMLGAGLAAAAASDVIFLASDGLHSLLVARFISGMSAGIFTATATVAVMELAPRAWPRRAAFLATAVNMGGLGLGPILAGLLVEYLPWPLRLAYGVHLALAALAVLVILKVPETVNRPAWPRLSLQRLQVPDEVRGLFFPAAIAGFAGFALLGFFTATAPAFMIGVLGHDSLALSGLVAGSVFFASTLGQLLQERFPAPWRLPLGCAGVILGASLVGVGIGLGSLAVFLLGALVAGTGQGMAFRAGLGAVVQASPDDQRGGVAATFFIVAYIALSIPVVGIGLAARAFGLATAGMGFAAGVALLAAISLASLLWIRRRTPKADRKRPA</sequence>
<evidence type="ECO:0000256" key="6">
    <source>
        <dbReference type="ARBA" id="ARBA00023136"/>
    </source>
</evidence>
<dbReference type="PANTHER" id="PTHR23517:SF13">
    <property type="entry name" value="MAJOR FACILITATOR SUPERFAMILY MFS_1"/>
    <property type="match status" value="1"/>
</dbReference>
<feature type="transmembrane region" description="Helical" evidence="7">
    <location>
        <begin position="251"/>
        <end position="271"/>
    </location>
</feature>
<feature type="transmembrane region" description="Helical" evidence="7">
    <location>
        <begin position="12"/>
        <end position="34"/>
    </location>
</feature>
<feature type="transmembrane region" description="Helical" evidence="7">
    <location>
        <begin position="46"/>
        <end position="69"/>
    </location>
</feature>